<evidence type="ECO:0000259" key="1">
    <source>
        <dbReference type="PROSITE" id="PS51733"/>
    </source>
</evidence>
<accession>A0ABT0R433</accession>
<feature type="domain" description="BPL/LPL catalytic" evidence="1">
    <location>
        <begin position="11"/>
        <end position="201"/>
    </location>
</feature>
<comment type="caution">
    <text evidence="2">The sequence shown here is derived from an EMBL/GenBank/DDBJ whole genome shotgun (WGS) entry which is preliminary data.</text>
</comment>
<dbReference type="Gene3D" id="2.30.30.100">
    <property type="match status" value="1"/>
</dbReference>
<dbReference type="RefSeq" id="WP_249738330.1">
    <property type="nucleotide sequence ID" value="NZ_JAKNCJ010000010.1"/>
</dbReference>
<dbReference type="Pfam" id="PF03099">
    <property type="entry name" value="BPL_LplA_LipB"/>
    <property type="match status" value="1"/>
</dbReference>
<keyword evidence="3" id="KW-1185">Reference proteome</keyword>
<protein>
    <submittedName>
        <fullName evidence="2">Biotin--[acetyl-CoA-carboxylase] ligase</fullName>
    </submittedName>
</protein>
<dbReference type="Gene3D" id="3.30.930.10">
    <property type="entry name" value="Bira Bifunctional Protein, Domain 2"/>
    <property type="match status" value="1"/>
</dbReference>
<dbReference type="SUPFAM" id="SSF55681">
    <property type="entry name" value="Class II aaRS and biotin synthetases"/>
    <property type="match status" value="1"/>
</dbReference>
<dbReference type="InterPro" id="IPR045864">
    <property type="entry name" value="aa-tRNA-synth_II/BPL/LPL"/>
</dbReference>
<proteinExistence type="predicted"/>
<evidence type="ECO:0000313" key="2">
    <source>
        <dbReference type="EMBL" id="MCL6424248.1"/>
    </source>
</evidence>
<reference evidence="2" key="1">
    <citation type="submission" date="2022-02" db="EMBL/GenBank/DDBJ databases">
        <authorList>
            <person name="Lee M."/>
            <person name="Kim S.-J."/>
            <person name="Jung M.-Y."/>
        </authorList>
    </citation>
    <scope>NUCLEOTIDE SEQUENCE</scope>
    <source>
        <strain evidence="2">JHP9</strain>
    </source>
</reference>
<evidence type="ECO:0000313" key="3">
    <source>
        <dbReference type="Proteomes" id="UP001203761"/>
    </source>
</evidence>
<name>A0ABT0R433_9MICO</name>
<keyword evidence="2" id="KW-0436">Ligase</keyword>
<dbReference type="PROSITE" id="PS51733">
    <property type="entry name" value="BPL_LPL_CATALYTIC"/>
    <property type="match status" value="1"/>
</dbReference>
<dbReference type="PANTHER" id="PTHR12835">
    <property type="entry name" value="BIOTIN PROTEIN LIGASE"/>
    <property type="match status" value="1"/>
</dbReference>
<organism evidence="2 3">
    <name type="scientific">Brachybacterium equifaecis</name>
    <dbReference type="NCBI Taxonomy" id="2910770"/>
    <lineage>
        <taxon>Bacteria</taxon>
        <taxon>Bacillati</taxon>
        <taxon>Actinomycetota</taxon>
        <taxon>Actinomycetes</taxon>
        <taxon>Micrococcales</taxon>
        <taxon>Dermabacteraceae</taxon>
        <taxon>Brachybacterium</taxon>
    </lineage>
</organism>
<dbReference type="PANTHER" id="PTHR12835:SF5">
    <property type="entry name" value="BIOTIN--PROTEIN LIGASE"/>
    <property type="match status" value="1"/>
</dbReference>
<dbReference type="InterPro" id="IPR004143">
    <property type="entry name" value="BPL_LPL_catalytic"/>
</dbReference>
<dbReference type="EMBL" id="JAKNCJ010000010">
    <property type="protein sequence ID" value="MCL6424248.1"/>
    <property type="molecule type" value="Genomic_DNA"/>
</dbReference>
<sequence length="299" mass="30295">MVFEQDDPAGAGAVPVQMLGTVSSTQDAARAALEGGKSGAAFALATTDQRSGRGRLGRRWSTPPGDGLALTLVHPTALPLEARSWCSLVTGLGVLAALRGARAEDADGRSAAAGLGLKWPNDVLTSAGRKLSGILLEAHGDALLVGVGVNLRGPVRDPGGAPVEGAAWLSGPDGLVGAPVNAEVLAALLAARIEAELRQLEECGGDALASGQWARYGEACITPGRPVTVEPLGAGEGPGAIGGQGAYSGTAARIDHQGRLCVVLPDGAVRAVSVGDVRHARMHHQPHETSLRARRDAQG</sequence>
<dbReference type="Proteomes" id="UP001203761">
    <property type="component" value="Unassembled WGS sequence"/>
</dbReference>
<gene>
    <name evidence="2" type="ORF">Bequi_12810</name>
</gene>
<dbReference type="GO" id="GO:0016874">
    <property type="term" value="F:ligase activity"/>
    <property type="evidence" value="ECO:0007669"/>
    <property type="project" value="UniProtKB-KW"/>
</dbReference>